<dbReference type="InterPro" id="IPR001841">
    <property type="entry name" value="Znf_RING"/>
</dbReference>
<organism evidence="4 5">
    <name type="scientific">Acacia crassicarpa</name>
    <name type="common">northern wattle</name>
    <dbReference type="NCBI Taxonomy" id="499986"/>
    <lineage>
        <taxon>Eukaryota</taxon>
        <taxon>Viridiplantae</taxon>
        <taxon>Streptophyta</taxon>
        <taxon>Embryophyta</taxon>
        <taxon>Tracheophyta</taxon>
        <taxon>Spermatophyta</taxon>
        <taxon>Magnoliopsida</taxon>
        <taxon>eudicotyledons</taxon>
        <taxon>Gunneridae</taxon>
        <taxon>Pentapetalae</taxon>
        <taxon>rosids</taxon>
        <taxon>fabids</taxon>
        <taxon>Fabales</taxon>
        <taxon>Fabaceae</taxon>
        <taxon>Caesalpinioideae</taxon>
        <taxon>mimosoid clade</taxon>
        <taxon>Acacieae</taxon>
        <taxon>Acacia</taxon>
    </lineage>
</organism>
<keyword evidence="2" id="KW-0472">Membrane</keyword>
<evidence type="ECO:0000313" key="4">
    <source>
        <dbReference type="EMBL" id="KAK4272662.1"/>
    </source>
</evidence>
<dbReference type="PANTHER" id="PTHR46719">
    <property type="entry name" value="TRANSCRIPTION FACTOR C2H2 FAMILY-RELATED"/>
    <property type="match status" value="1"/>
</dbReference>
<dbReference type="Pfam" id="PF13639">
    <property type="entry name" value="zf-RING_2"/>
    <property type="match status" value="1"/>
</dbReference>
<dbReference type="SUPFAM" id="SSF57850">
    <property type="entry name" value="RING/U-box"/>
    <property type="match status" value="1"/>
</dbReference>
<comment type="caution">
    <text evidence="4">The sequence shown here is derived from an EMBL/GenBank/DDBJ whole genome shotgun (WGS) entry which is preliminary data.</text>
</comment>
<proteinExistence type="predicted"/>
<dbReference type="PANTHER" id="PTHR46719:SF7">
    <property type="entry name" value="RING-H2 FINGER PROTEIN ATL71-RELATED"/>
    <property type="match status" value="1"/>
</dbReference>
<evidence type="ECO:0000256" key="2">
    <source>
        <dbReference type="SAM" id="Phobius"/>
    </source>
</evidence>
<dbReference type="CDD" id="cd16461">
    <property type="entry name" value="RING-H2_EL5-like"/>
    <property type="match status" value="1"/>
</dbReference>
<dbReference type="EMBL" id="JAWXYG010000005">
    <property type="protein sequence ID" value="KAK4272662.1"/>
    <property type="molecule type" value="Genomic_DNA"/>
</dbReference>
<dbReference type="Gene3D" id="3.30.40.10">
    <property type="entry name" value="Zinc/RING finger domain, C3HC4 (zinc finger)"/>
    <property type="match status" value="1"/>
</dbReference>
<keyword evidence="1" id="KW-0479">Metal-binding</keyword>
<dbReference type="GO" id="GO:0008270">
    <property type="term" value="F:zinc ion binding"/>
    <property type="evidence" value="ECO:0007669"/>
    <property type="project" value="UniProtKB-KW"/>
</dbReference>
<dbReference type="InterPro" id="IPR013083">
    <property type="entry name" value="Znf_RING/FYVE/PHD"/>
</dbReference>
<keyword evidence="1" id="KW-0862">Zinc</keyword>
<protein>
    <recommendedName>
        <fullName evidence="3">RING-type domain-containing protein</fullName>
    </recommendedName>
</protein>
<dbReference type="Proteomes" id="UP001293593">
    <property type="component" value="Unassembled WGS sequence"/>
</dbReference>
<gene>
    <name evidence="4" type="ORF">QN277_021182</name>
</gene>
<keyword evidence="1" id="KW-0863">Zinc-finger</keyword>
<evidence type="ECO:0000259" key="3">
    <source>
        <dbReference type="PROSITE" id="PS50089"/>
    </source>
</evidence>
<dbReference type="AlphaFoldDB" id="A0AAE1MLT7"/>
<keyword evidence="2" id="KW-0812">Transmembrane</keyword>
<feature type="domain" description="RING-type" evidence="3">
    <location>
        <begin position="110"/>
        <end position="152"/>
    </location>
</feature>
<accession>A0AAE1MLT7</accession>
<dbReference type="PROSITE" id="PS50089">
    <property type="entry name" value="ZF_RING_2"/>
    <property type="match status" value="1"/>
</dbReference>
<keyword evidence="2" id="KW-1133">Transmembrane helix</keyword>
<feature type="transmembrane region" description="Helical" evidence="2">
    <location>
        <begin position="20"/>
        <end position="45"/>
    </location>
</feature>
<dbReference type="InterPro" id="IPR045899">
    <property type="entry name" value="ATL71-like"/>
</dbReference>
<name>A0AAE1MLT7_9FABA</name>
<evidence type="ECO:0000313" key="5">
    <source>
        <dbReference type="Proteomes" id="UP001293593"/>
    </source>
</evidence>
<sequence>MSNNSTDSSPGFLGSNNISGFGYAIGISSGILLLITTITLTSYFCTRKQSPPSSPSATSSVSQRNLPTLLEPHHTVVVDVGMGEAAILSYPKLLYSEAKLQKPDSTGTCCSICLGDYKSRDMLRELPDCGHIFHLKCVDPWLRLHPTCPLCRTSPFPTPLATPLAEVVPLATRPYLP</sequence>
<reference evidence="4" key="1">
    <citation type="submission" date="2023-10" db="EMBL/GenBank/DDBJ databases">
        <title>Chromosome-level genome of the transformable northern wattle, Acacia crassicarpa.</title>
        <authorList>
            <person name="Massaro I."/>
            <person name="Sinha N.R."/>
            <person name="Poethig S."/>
            <person name="Leichty A.R."/>
        </authorList>
    </citation>
    <scope>NUCLEOTIDE SEQUENCE</scope>
    <source>
        <strain evidence="4">Acra3RX</strain>
        <tissue evidence="4">Leaf</tissue>
    </source>
</reference>
<keyword evidence="5" id="KW-1185">Reference proteome</keyword>
<evidence type="ECO:0000256" key="1">
    <source>
        <dbReference type="PROSITE-ProRule" id="PRU00175"/>
    </source>
</evidence>
<dbReference type="SMART" id="SM00184">
    <property type="entry name" value="RING"/>
    <property type="match status" value="1"/>
</dbReference>